<sequence>MHETPCDAFALPRMRRTGPVLRGGDNDDSDSGARSPHPSRAMRIATHDHCSSTHDPTGRGADRDHLIKSVAPGASQPLPAPVSDGDARLPRLTLPVVPFWLDALVYSPSCTRSYRRPVPRALSLSLSRGACTVVFLRLGRSDSQGPAESLDRATAAAAFAVALTAAAAARAVVTTAPVVGDPTSPAHGPETPLLARALRALGDPRNDNKDADDANDAHQRIRPGSASRLPPRLLAVCLLAPSPRITLSSTPLGPGVLARRRLLLISTGGNASADTAPASSGPVALSVVPVPPPPPPLNVVDPRVRDVRDGR</sequence>
<feature type="compositionally biased region" description="Basic and acidic residues" evidence="1">
    <location>
        <begin position="302"/>
        <end position="311"/>
    </location>
</feature>
<feature type="compositionally biased region" description="Basic and acidic residues" evidence="1">
    <location>
        <begin position="45"/>
        <end position="63"/>
    </location>
</feature>
<organism evidence="2 3">
    <name type="scientific">Caulochytrium protostelioides</name>
    <dbReference type="NCBI Taxonomy" id="1555241"/>
    <lineage>
        <taxon>Eukaryota</taxon>
        <taxon>Fungi</taxon>
        <taxon>Fungi incertae sedis</taxon>
        <taxon>Chytridiomycota</taxon>
        <taxon>Chytridiomycota incertae sedis</taxon>
        <taxon>Chytridiomycetes</taxon>
        <taxon>Caulochytriales</taxon>
        <taxon>Caulochytriaceae</taxon>
        <taxon>Caulochytrium</taxon>
    </lineage>
</organism>
<protein>
    <submittedName>
        <fullName evidence="2">Uncharacterized protein</fullName>
    </submittedName>
</protein>
<feature type="region of interest" description="Disordered" evidence="1">
    <location>
        <begin position="203"/>
        <end position="226"/>
    </location>
</feature>
<feature type="region of interest" description="Disordered" evidence="1">
    <location>
        <begin position="1"/>
        <end position="39"/>
    </location>
</feature>
<gene>
    <name evidence="2" type="ORF">CAUPRSCDRAFT_11956</name>
</gene>
<accession>A0A4P9WVK9</accession>
<evidence type="ECO:0000313" key="3">
    <source>
        <dbReference type="Proteomes" id="UP000268535"/>
    </source>
</evidence>
<evidence type="ECO:0000313" key="2">
    <source>
        <dbReference type="EMBL" id="RKO96353.1"/>
    </source>
</evidence>
<dbReference type="EMBL" id="ML010048">
    <property type="protein sequence ID" value="RKO96353.1"/>
    <property type="molecule type" value="Genomic_DNA"/>
</dbReference>
<feature type="compositionally biased region" description="Basic and acidic residues" evidence="1">
    <location>
        <begin position="203"/>
        <end position="219"/>
    </location>
</feature>
<feature type="region of interest" description="Disordered" evidence="1">
    <location>
        <begin position="44"/>
        <end position="63"/>
    </location>
</feature>
<dbReference type="AlphaFoldDB" id="A0A4P9WVK9"/>
<name>A0A4P9WVK9_9FUNG</name>
<reference evidence="3" key="1">
    <citation type="journal article" date="2018" name="Nat. Microbiol.">
        <title>Leveraging single-cell genomics to expand the fungal tree of life.</title>
        <authorList>
            <person name="Ahrendt S.R."/>
            <person name="Quandt C.A."/>
            <person name="Ciobanu D."/>
            <person name="Clum A."/>
            <person name="Salamov A."/>
            <person name="Andreopoulos B."/>
            <person name="Cheng J.F."/>
            <person name="Woyke T."/>
            <person name="Pelin A."/>
            <person name="Henrissat B."/>
            <person name="Reynolds N.K."/>
            <person name="Benny G.L."/>
            <person name="Smith M.E."/>
            <person name="James T.Y."/>
            <person name="Grigoriev I.V."/>
        </authorList>
    </citation>
    <scope>NUCLEOTIDE SEQUENCE [LARGE SCALE GENOMIC DNA]</scope>
    <source>
        <strain evidence="3">ATCC 52028</strain>
    </source>
</reference>
<feature type="region of interest" description="Disordered" evidence="1">
    <location>
        <begin position="289"/>
        <end position="311"/>
    </location>
</feature>
<evidence type="ECO:0000256" key="1">
    <source>
        <dbReference type="SAM" id="MobiDB-lite"/>
    </source>
</evidence>
<dbReference type="Proteomes" id="UP000268535">
    <property type="component" value="Unassembled WGS sequence"/>
</dbReference>
<proteinExistence type="predicted"/>